<dbReference type="GO" id="GO:0016301">
    <property type="term" value="F:kinase activity"/>
    <property type="evidence" value="ECO:0007669"/>
    <property type="project" value="UniProtKB-KW"/>
</dbReference>
<accession>A0A7W4WCE7</accession>
<dbReference type="EMBL" id="JACHWZ010000010">
    <property type="protein sequence ID" value="MBB3061681.1"/>
    <property type="molecule type" value="Genomic_DNA"/>
</dbReference>
<dbReference type="PANTHER" id="PTHR40086">
    <property type="entry name" value="PHOSPHOTRANSFERASE YTMP-RELATED"/>
    <property type="match status" value="1"/>
</dbReference>
<reference evidence="2 3" key="1">
    <citation type="submission" date="2020-08" db="EMBL/GenBank/DDBJ databases">
        <title>Genomic Encyclopedia of Type Strains, Phase III (KMG-III): the genomes of soil and plant-associated and newly described type strains.</title>
        <authorList>
            <person name="Whitman W."/>
        </authorList>
    </citation>
    <scope>NUCLEOTIDE SEQUENCE [LARGE SCALE GENOMIC DNA]</scope>
    <source>
        <strain evidence="2 3">CECT 8799</strain>
    </source>
</reference>
<dbReference type="InterPro" id="IPR011009">
    <property type="entry name" value="Kinase-like_dom_sf"/>
</dbReference>
<proteinExistence type="predicted"/>
<dbReference type="InterPro" id="IPR002575">
    <property type="entry name" value="Aminoglycoside_PTrfase"/>
</dbReference>
<evidence type="ECO:0000313" key="3">
    <source>
        <dbReference type="Proteomes" id="UP000535937"/>
    </source>
</evidence>
<dbReference type="Gene3D" id="3.30.200.20">
    <property type="entry name" value="Phosphorylase Kinase, domain 1"/>
    <property type="match status" value="1"/>
</dbReference>
<evidence type="ECO:0000313" key="2">
    <source>
        <dbReference type="EMBL" id="MBB3061681.1"/>
    </source>
</evidence>
<dbReference type="Pfam" id="PF01636">
    <property type="entry name" value="APH"/>
    <property type="match status" value="1"/>
</dbReference>
<keyword evidence="2" id="KW-0418">Kinase</keyword>
<evidence type="ECO:0000259" key="1">
    <source>
        <dbReference type="Pfam" id="PF01636"/>
    </source>
</evidence>
<dbReference type="SUPFAM" id="SSF56112">
    <property type="entry name" value="Protein kinase-like (PK-like)"/>
    <property type="match status" value="1"/>
</dbReference>
<dbReference type="InterPro" id="IPR052077">
    <property type="entry name" value="CcrZ_PhaseVar_Mediator"/>
</dbReference>
<organism evidence="2 3">
    <name type="scientific">Microbulbifer rhizosphaerae</name>
    <dbReference type="NCBI Taxonomy" id="1562603"/>
    <lineage>
        <taxon>Bacteria</taxon>
        <taxon>Pseudomonadati</taxon>
        <taxon>Pseudomonadota</taxon>
        <taxon>Gammaproteobacteria</taxon>
        <taxon>Cellvibrionales</taxon>
        <taxon>Microbulbiferaceae</taxon>
        <taxon>Microbulbifer</taxon>
    </lineage>
</organism>
<feature type="domain" description="Aminoglycoside phosphotransferase" evidence="1">
    <location>
        <begin position="43"/>
        <end position="263"/>
    </location>
</feature>
<dbReference type="CDD" id="cd05151">
    <property type="entry name" value="ChoK-like"/>
    <property type="match status" value="1"/>
</dbReference>
<dbReference type="Proteomes" id="UP000535937">
    <property type="component" value="Unassembled WGS sequence"/>
</dbReference>
<gene>
    <name evidence="2" type="ORF">FHS09_002519</name>
</gene>
<keyword evidence="2" id="KW-0808">Transferase</keyword>
<sequence length="318" mass="35884">MDLRRQISNLRSWHSDSLNMIAAANDIIPPDWPRWSTAKPSVIKPLTGGLTNQSFLIIAGNAQLVLRKNSAISEALDLNRRAEAAALRRADKAGLCAPVIYCDPGHQYLVTRYIQGEPWCVGRADALKQLAQLVRSIHALPAIDAQLEIDDKVASYWRSIDDGADFYTALRALDPKLQRHIAIAKSLNDGICLCHNDLLMANLIAVDNGTLYAIDWEYAAMGDPFYELAVIVEEYRLDKRQQQRLLAEYLNRPAMQIDRQRLDHWGVIYGYLSVLWYAIQWCSGAMSQPHINTKIRDRASNLSAQSSAILQLKRTKLF</sequence>
<name>A0A7W4WCE7_9GAMM</name>
<keyword evidence="3" id="KW-1185">Reference proteome</keyword>
<comment type="caution">
    <text evidence="2">The sequence shown here is derived from an EMBL/GenBank/DDBJ whole genome shotgun (WGS) entry which is preliminary data.</text>
</comment>
<dbReference type="PANTHER" id="PTHR40086:SF1">
    <property type="entry name" value="CELL CYCLE REGULATOR CCRZ"/>
    <property type="match status" value="1"/>
</dbReference>
<protein>
    <submittedName>
        <fullName evidence="2">Thiamine kinase</fullName>
    </submittedName>
</protein>
<dbReference type="AlphaFoldDB" id="A0A7W4WCE7"/>
<dbReference type="Gene3D" id="3.90.1200.10">
    <property type="match status" value="1"/>
</dbReference>